<dbReference type="OrthoDB" id="10549110at2759"/>
<feature type="compositionally biased region" description="Pro residues" evidence="1">
    <location>
        <begin position="1"/>
        <end position="11"/>
    </location>
</feature>
<evidence type="ECO:0000313" key="3">
    <source>
        <dbReference type="Proteomes" id="UP000664534"/>
    </source>
</evidence>
<reference evidence="2" key="1">
    <citation type="submission" date="2021-03" db="EMBL/GenBank/DDBJ databases">
        <authorList>
            <person name="Tagirdzhanova G."/>
        </authorList>
    </citation>
    <scope>NUCLEOTIDE SEQUENCE</scope>
</reference>
<feature type="region of interest" description="Disordered" evidence="1">
    <location>
        <begin position="1"/>
        <end position="35"/>
    </location>
</feature>
<gene>
    <name evidence="2" type="ORF">IMSHALPRED_002894</name>
</gene>
<dbReference type="EMBL" id="CAJPDT010000157">
    <property type="protein sequence ID" value="CAF9941786.1"/>
    <property type="molecule type" value="Genomic_DNA"/>
</dbReference>
<name>A0A8H3J6T0_9LECA</name>
<keyword evidence="3" id="KW-1185">Reference proteome</keyword>
<evidence type="ECO:0000256" key="1">
    <source>
        <dbReference type="SAM" id="MobiDB-lite"/>
    </source>
</evidence>
<dbReference type="AlphaFoldDB" id="A0A8H3J6T0"/>
<proteinExistence type="predicted"/>
<accession>A0A8H3J6T0</accession>
<sequence length="108" mass="11197">MLPHPRPPNPPFLTSQITGPGAPPQPYTGCSLANGDTGSEAQPAYVFNLSATTYPACTPQLDTALYPSVDVEPGDPGMALCETWIAAPDDPAVNGQVPLVKAYVDLCG</sequence>
<organism evidence="2 3">
    <name type="scientific">Imshaugia aleurites</name>
    <dbReference type="NCBI Taxonomy" id="172621"/>
    <lineage>
        <taxon>Eukaryota</taxon>
        <taxon>Fungi</taxon>
        <taxon>Dikarya</taxon>
        <taxon>Ascomycota</taxon>
        <taxon>Pezizomycotina</taxon>
        <taxon>Lecanoromycetes</taxon>
        <taxon>OSLEUM clade</taxon>
        <taxon>Lecanoromycetidae</taxon>
        <taxon>Lecanorales</taxon>
        <taxon>Lecanorineae</taxon>
        <taxon>Parmeliaceae</taxon>
        <taxon>Imshaugia</taxon>
    </lineage>
</organism>
<dbReference type="Proteomes" id="UP000664534">
    <property type="component" value="Unassembled WGS sequence"/>
</dbReference>
<comment type="caution">
    <text evidence="2">The sequence shown here is derived from an EMBL/GenBank/DDBJ whole genome shotgun (WGS) entry which is preliminary data.</text>
</comment>
<protein>
    <submittedName>
        <fullName evidence="2">Uncharacterized protein</fullName>
    </submittedName>
</protein>
<evidence type="ECO:0000313" key="2">
    <source>
        <dbReference type="EMBL" id="CAF9941786.1"/>
    </source>
</evidence>